<comment type="caution">
    <text evidence="1">The sequence shown here is derived from an EMBL/GenBank/DDBJ whole genome shotgun (WGS) entry which is preliminary data.</text>
</comment>
<dbReference type="InParanoid" id="A0A409XKC4"/>
<organism evidence="1 2">
    <name type="scientific">Psilocybe cyanescens</name>
    <dbReference type="NCBI Taxonomy" id="93625"/>
    <lineage>
        <taxon>Eukaryota</taxon>
        <taxon>Fungi</taxon>
        <taxon>Dikarya</taxon>
        <taxon>Basidiomycota</taxon>
        <taxon>Agaricomycotina</taxon>
        <taxon>Agaricomycetes</taxon>
        <taxon>Agaricomycetidae</taxon>
        <taxon>Agaricales</taxon>
        <taxon>Agaricineae</taxon>
        <taxon>Strophariaceae</taxon>
        <taxon>Psilocybe</taxon>
    </lineage>
</organism>
<dbReference type="Proteomes" id="UP000283269">
    <property type="component" value="Unassembled WGS sequence"/>
</dbReference>
<dbReference type="EMBL" id="NHYD01001422">
    <property type="protein sequence ID" value="PPQ91223.1"/>
    <property type="molecule type" value="Genomic_DNA"/>
</dbReference>
<sequence length="108" mass="12928">MFCTNYRFCDFVKDTGKGVFVDIEFHPIPRHLFKPDEAYAAYAWAIQMLPLLLDNSGYSEELIVYARQTRLRRNNHYLDFTYLSSEQHRRSVQAAVKAYLRRVEDEWN</sequence>
<accession>A0A409XKC4</accession>
<dbReference type="AlphaFoldDB" id="A0A409XKC4"/>
<evidence type="ECO:0000313" key="1">
    <source>
        <dbReference type="EMBL" id="PPQ91223.1"/>
    </source>
</evidence>
<protein>
    <submittedName>
        <fullName evidence="1">Uncharacterized protein</fullName>
    </submittedName>
</protein>
<evidence type="ECO:0000313" key="2">
    <source>
        <dbReference type="Proteomes" id="UP000283269"/>
    </source>
</evidence>
<proteinExistence type="predicted"/>
<reference evidence="1 2" key="1">
    <citation type="journal article" date="2018" name="Evol. Lett.">
        <title>Horizontal gene cluster transfer increased hallucinogenic mushroom diversity.</title>
        <authorList>
            <person name="Reynolds H.T."/>
            <person name="Vijayakumar V."/>
            <person name="Gluck-Thaler E."/>
            <person name="Korotkin H.B."/>
            <person name="Matheny P.B."/>
            <person name="Slot J.C."/>
        </authorList>
    </citation>
    <scope>NUCLEOTIDE SEQUENCE [LARGE SCALE GENOMIC DNA]</scope>
    <source>
        <strain evidence="1 2">2631</strain>
    </source>
</reference>
<name>A0A409XKC4_PSICY</name>
<gene>
    <name evidence="1" type="ORF">CVT25_001181</name>
</gene>
<keyword evidence="2" id="KW-1185">Reference proteome</keyword>